<dbReference type="Proteomes" id="UP000006727">
    <property type="component" value="Chromosome 24"/>
</dbReference>
<keyword evidence="4" id="KW-1185">Reference proteome</keyword>
<evidence type="ECO:0008006" key="5">
    <source>
        <dbReference type="Google" id="ProtNLM"/>
    </source>
</evidence>
<keyword evidence="1" id="KW-0472">Membrane</keyword>
<evidence type="ECO:0000313" key="4">
    <source>
        <dbReference type="Proteomes" id="UP000006727"/>
    </source>
</evidence>
<dbReference type="EnsemblPlants" id="Pp3c24_300V3.1">
    <property type="protein sequence ID" value="PAC:32909413.CDS.1"/>
    <property type="gene ID" value="Pp3c24_300"/>
</dbReference>
<proteinExistence type="predicted"/>
<gene>
    <name evidence="2" type="ORF">PHYPA_028466</name>
</gene>
<dbReference type="Gramene" id="Pp3c24_300V3.1">
    <property type="protein sequence ID" value="PAC:32909413.CDS.1"/>
    <property type="gene ID" value="Pp3c24_300"/>
</dbReference>
<keyword evidence="1" id="KW-1133">Transmembrane helix</keyword>
<evidence type="ECO:0000256" key="1">
    <source>
        <dbReference type="SAM" id="Phobius"/>
    </source>
</evidence>
<organism evidence="2">
    <name type="scientific">Physcomitrium patens</name>
    <name type="common">Spreading-leaved earth moss</name>
    <name type="synonym">Physcomitrella patens</name>
    <dbReference type="NCBI Taxonomy" id="3218"/>
    <lineage>
        <taxon>Eukaryota</taxon>
        <taxon>Viridiplantae</taxon>
        <taxon>Streptophyta</taxon>
        <taxon>Embryophyta</taxon>
        <taxon>Bryophyta</taxon>
        <taxon>Bryophytina</taxon>
        <taxon>Bryopsida</taxon>
        <taxon>Funariidae</taxon>
        <taxon>Funariales</taxon>
        <taxon>Funariaceae</taxon>
        <taxon>Physcomitrium</taxon>
    </lineage>
</organism>
<reference evidence="2 4" key="2">
    <citation type="journal article" date="2018" name="Plant J.">
        <title>The Physcomitrella patens chromosome-scale assembly reveals moss genome structure and evolution.</title>
        <authorList>
            <person name="Lang D."/>
            <person name="Ullrich K.K."/>
            <person name="Murat F."/>
            <person name="Fuchs J."/>
            <person name="Jenkins J."/>
            <person name="Haas F.B."/>
            <person name="Piednoel M."/>
            <person name="Gundlach H."/>
            <person name="Van Bel M."/>
            <person name="Meyberg R."/>
            <person name="Vives C."/>
            <person name="Morata J."/>
            <person name="Symeonidi A."/>
            <person name="Hiss M."/>
            <person name="Muchero W."/>
            <person name="Kamisugi Y."/>
            <person name="Saleh O."/>
            <person name="Blanc G."/>
            <person name="Decker E.L."/>
            <person name="van Gessel N."/>
            <person name="Grimwood J."/>
            <person name="Hayes R.D."/>
            <person name="Graham S.W."/>
            <person name="Gunter L.E."/>
            <person name="McDaniel S.F."/>
            <person name="Hoernstein S.N.W."/>
            <person name="Larsson A."/>
            <person name="Li F.W."/>
            <person name="Perroud P.F."/>
            <person name="Phillips J."/>
            <person name="Ranjan P."/>
            <person name="Rokshar D.S."/>
            <person name="Rothfels C.J."/>
            <person name="Schneider L."/>
            <person name="Shu S."/>
            <person name="Stevenson D.W."/>
            <person name="Thummler F."/>
            <person name="Tillich M."/>
            <person name="Villarreal Aguilar J.C."/>
            <person name="Widiez T."/>
            <person name="Wong G.K."/>
            <person name="Wymore A."/>
            <person name="Zhang Y."/>
            <person name="Zimmer A.D."/>
            <person name="Quatrano R.S."/>
            <person name="Mayer K.F.X."/>
            <person name="Goodstein D."/>
            <person name="Casacuberta J.M."/>
            <person name="Vandepoele K."/>
            <person name="Reski R."/>
            <person name="Cuming A.C."/>
            <person name="Tuskan G.A."/>
            <person name="Maumus F."/>
            <person name="Salse J."/>
            <person name="Schmutz J."/>
            <person name="Rensing S.A."/>
        </authorList>
    </citation>
    <scope>NUCLEOTIDE SEQUENCE [LARGE SCALE GENOMIC DNA]</scope>
    <source>
        <strain evidence="3 4">cv. Gransden 2004</strain>
    </source>
</reference>
<reference evidence="2 4" key="1">
    <citation type="journal article" date="2008" name="Science">
        <title>The Physcomitrella genome reveals evolutionary insights into the conquest of land by plants.</title>
        <authorList>
            <person name="Rensing S."/>
            <person name="Lang D."/>
            <person name="Zimmer A."/>
            <person name="Terry A."/>
            <person name="Salamov A."/>
            <person name="Shapiro H."/>
            <person name="Nishiyama T."/>
            <person name="Perroud P.-F."/>
            <person name="Lindquist E."/>
            <person name="Kamisugi Y."/>
            <person name="Tanahashi T."/>
            <person name="Sakakibara K."/>
            <person name="Fujita T."/>
            <person name="Oishi K."/>
            <person name="Shin-I T."/>
            <person name="Kuroki Y."/>
            <person name="Toyoda A."/>
            <person name="Suzuki Y."/>
            <person name="Hashimoto A."/>
            <person name="Yamaguchi K."/>
            <person name="Sugano A."/>
            <person name="Kohara Y."/>
            <person name="Fujiyama A."/>
            <person name="Anterola A."/>
            <person name="Aoki S."/>
            <person name="Ashton N."/>
            <person name="Barbazuk W.B."/>
            <person name="Barker E."/>
            <person name="Bennetzen J."/>
            <person name="Bezanilla M."/>
            <person name="Blankenship R."/>
            <person name="Cho S.H."/>
            <person name="Dutcher S."/>
            <person name="Estelle M."/>
            <person name="Fawcett J.A."/>
            <person name="Gundlach H."/>
            <person name="Hanada K."/>
            <person name="Heyl A."/>
            <person name="Hicks K.A."/>
            <person name="Hugh J."/>
            <person name="Lohr M."/>
            <person name="Mayer K."/>
            <person name="Melkozernov A."/>
            <person name="Murata T."/>
            <person name="Nelson D."/>
            <person name="Pils B."/>
            <person name="Prigge M."/>
            <person name="Reiss B."/>
            <person name="Renner T."/>
            <person name="Rombauts S."/>
            <person name="Rushton P."/>
            <person name="Sanderfoot A."/>
            <person name="Schween G."/>
            <person name="Shiu S.-H."/>
            <person name="Stueber K."/>
            <person name="Theodoulou F.L."/>
            <person name="Tu H."/>
            <person name="Van de Peer Y."/>
            <person name="Verrier P.J."/>
            <person name="Waters E."/>
            <person name="Wood A."/>
            <person name="Yang L."/>
            <person name="Cove D."/>
            <person name="Cuming A."/>
            <person name="Hasebe M."/>
            <person name="Lucas S."/>
            <person name="Mishler D.B."/>
            <person name="Reski R."/>
            <person name="Grigoriev I."/>
            <person name="Quatrano R.S."/>
            <person name="Boore J.L."/>
        </authorList>
    </citation>
    <scope>NUCLEOTIDE SEQUENCE [LARGE SCALE GENOMIC DNA]</scope>
    <source>
        <strain evidence="3 4">cv. Gransden 2004</strain>
    </source>
</reference>
<evidence type="ECO:0000313" key="2">
    <source>
        <dbReference type="EMBL" id="PNR27874.1"/>
    </source>
</evidence>
<feature type="transmembrane region" description="Helical" evidence="1">
    <location>
        <begin position="112"/>
        <end position="131"/>
    </location>
</feature>
<keyword evidence="1" id="KW-0812">Transmembrane</keyword>
<evidence type="ECO:0000313" key="3">
    <source>
        <dbReference type="EnsemblPlants" id="PAC:32909413.CDS.1"/>
    </source>
</evidence>
<accession>A0A2K1IF28</accession>
<name>A0A2K1IF28_PHYPA</name>
<dbReference type="InParanoid" id="A0A2K1IF28"/>
<protein>
    <recommendedName>
        <fullName evidence="5">Transmembrane protein</fullName>
    </recommendedName>
</protein>
<reference evidence="3" key="3">
    <citation type="submission" date="2020-12" db="UniProtKB">
        <authorList>
            <consortium name="EnsemblPlants"/>
        </authorList>
    </citation>
    <scope>IDENTIFICATION</scope>
</reference>
<feature type="transmembrane region" description="Helical" evidence="1">
    <location>
        <begin position="69"/>
        <end position="92"/>
    </location>
</feature>
<dbReference type="EMBL" id="ABEU02000024">
    <property type="protein sequence ID" value="PNR27874.1"/>
    <property type="molecule type" value="Genomic_DNA"/>
</dbReference>
<sequence>MDWGARGCPRIPGASLRTWVQAAPDQNSLLLLFGFLFLGFSRAPGAQEFPFPPFFVFIFSECSGASSLLFIFCSVKVLRCSTSLLSFSFFFLRYFGAPKTTVVSAGQRRETVSFVFFFPLVFCAPLILLLLFNGARFAVALCFFLLVLVEVRRGVRCGLRSWTSTEQPCSPF</sequence>
<dbReference type="AlphaFoldDB" id="A0A2K1IF28"/>